<keyword evidence="2" id="KW-1185">Reference proteome</keyword>
<comment type="caution">
    <text evidence="1">The sequence shown here is derived from an EMBL/GenBank/DDBJ whole genome shotgun (WGS) entry which is preliminary data.</text>
</comment>
<organism evidence="1 2">
    <name type="scientific">Actinoplanes aureus</name>
    <dbReference type="NCBI Taxonomy" id="2792083"/>
    <lineage>
        <taxon>Bacteria</taxon>
        <taxon>Bacillati</taxon>
        <taxon>Actinomycetota</taxon>
        <taxon>Actinomycetes</taxon>
        <taxon>Micromonosporales</taxon>
        <taxon>Micromonosporaceae</taxon>
        <taxon>Actinoplanes</taxon>
    </lineage>
</organism>
<gene>
    <name evidence="1" type="ORF">I4J89_33355</name>
</gene>
<dbReference type="Proteomes" id="UP000598146">
    <property type="component" value="Unassembled WGS sequence"/>
</dbReference>
<accession>A0A931CFL8</accession>
<evidence type="ECO:0000313" key="2">
    <source>
        <dbReference type="Proteomes" id="UP000598146"/>
    </source>
</evidence>
<protein>
    <submittedName>
        <fullName evidence="1">Cupin domain-containing protein</fullName>
    </submittedName>
</protein>
<proteinExistence type="predicted"/>
<dbReference type="RefSeq" id="WP_196418128.1">
    <property type="nucleotide sequence ID" value="NZ_JADQTO010000020.1"/>
</dbReference>
<name>A0A931CFL8_9ACTN</name>
<sequence>MIVTTGDAPSGLTADPGHRRLVRCLTRRGMLHSECQAIDHLRLATGDHLELVEADGHETAWVICEGRAALGGDAGELTSGDVVLVPAGDRPTLTVLAGPLKLLRVAVVSRETAGRLPARRPVI</sequence>
<dbReference type="EMBL" id="JADQTO010000020">
    <property type="protein sequence ID" value="MBG0566346.1"/>
    <property type="molecule type" value="Genomic_DNA"/>
</dbReference>
<dbReference type="AlphaFoldDB" id="A0A931CFL8"/>
<evidence type="ECO:0000313" key="1">
    <source>
        <dbReference type="EMBL" id="MBG0566346.1"/>
    </source>
</evidence>
<reference evidence="1" key="1">
    <citation type="submission" date="2020-11" db="EMBL/GenBank/DDBJ databases">
        <title>Isolation and identification of active actinomycetes.</title>
        <authorList>
            <person name="Sun X."/>
        </authorList>
    </citation>
    <scope>NUCLEOTIDE SEQUENCE</scope>
    <source>
        <strain evidence="1">NEAU-A11</strain>
    </source>
</reference>